<dbReference type="EMBL" id="LAZR01062298">
    <property type="protein sequence ID" value="KKK61820.1"/>
    <property type="molecule type" value="Genomic_DNA"/>
</dbReference>
<gene>
    <name evidence="1" type="ORF">LCGC14_3010520</name>
</gene>
<proteinExistence type="predicted"/>
<reference evidence="1" key="1">
    <citation type="journal article" date="2015" name="Nature">
        <title>Complex archaea that bridge the gap between prokaryotes and eukaryotes.</title>
        <authorList>
            <person name="Spang A."/>
            <person name="Saw J.H."/>
            <person name="Jorgensen S.L."/>
            <person name="Zaremba-Niedzwiedzka K."/>
            <person name="Martijn J."/>
            <person name="Lind A.E."/>
            <person name="van Eijk R."/>
            <person name="Schleper C."/>
            <person name="Guy L."/>
            <person name="Ettema T.J."/>
        </authorList>
    </citation>
    <scope>NUCLEOTIDE SEQUENCE</scope>
</reference>
<evidence type="ECO:0000313" key="1">
    <source>
        <dbReference type="EMBL" id="KKK61820.1"/>
    </source>
</evidence>
<accession>A0A0F8XL48</accession>
<dbReference type="AlphaFoldDB" id="A0A0F8XL48"/>
<organism evidence="1">
    <name type="scientific">marine sediment metagenome</name>
    <dbReference type="NCBI Taxonomy" id="412755"/>
    <lineage>
        <taxon>unclassified sequences</taxon>
        <taxon>metagenomes</taxon>
        <taxon>ecological metagenomes</taxon>
    </lineage>
</organism>
<protein>
    <submittedName>
        <fullName evidence="1">Uncharacterized protein</fullName>
    </submittedName>
</protein>
<comment type="caution">
    <text evidence="1">The sequence shown here is derived from an EMBL/GenBank/DDBJ whole genome shotgun (WGS) entry which is preliminary data.</text>
</comment>
<sequence length="30" mass="3243">MTKRIIIYGLLFALAISLGVLSISCTNYAP</sequence>
<feature type="non-terminal residue" evidence="1">
    <location>
        <position position="30"/>
    </location>
</feature>
<name>A0A0F8XL48_9ZZZZ</name>
<dbReference type="PROSITE" id="PS51257">
    <property type="entry name" value="PROKAR_LIPOPROTEIN"/>
    <property type="match status" value="1"/>
</dbReference>